<evidence type="ECO:0000313" key="3">
    <source>
        <dbReference type="Proteomes" id="UP000644699"/>
    </source>
</evidence>
<keyword evidence="3" id="KW-1185">Reference proteome</keyword>
<reference evidence="2" key="2">
    <citation type="submission" date="2020-09" db="EMBL/GenBank/DDBJ databases">
        <authorList>
            <person name="Sun Q."/>
            <person name="Zhou Y."/>
        </authorList>
    </citation>
    <scope>NUCLEOTIDE SEQUENCE</scope>
    <source>
        <strain evidence="2">CGMCC 1.15367</strain>
    </source>
</reference>
<feature type="region of interest" description="Disordered" evidence="1">
    <location>
        <begin position="91"/>
        <end position="125"/>
    </location>
</feature>
<evidence type="ECO:0000313" key="2">
    <source>
        <dbReference type="EMBL" id="GGE25464.1"/>
    </source>
</evidence>
<name>A0A917A532_9HYPH</name>
<reference evidence="2" key="1">
    <citation type="journal article" date="2014" name="Int. J. Syst. Evol. Microbiol.">
        <title>Complete genome sequence of Corynebacterium casei LMG S-19264T (=DSM 44701T), isolated from a smear-ripened cheese.</title>
        <authorList>
            <consortium name="US DOE Joint Genome Institute (JGI-PGF)"/>
            <person name="Walter F."/>
            <person name="Albersmeier A."/>
            <person name="Kalinowski J."/>
            <person name="Ruckert C."/>
        </authorList>
    </citation>
    <scope>NUCLEOTIDE SEQUENCE</scope>
    <source>
        <strain evidence="2">CGMCC 1.15367</strain>
    </source>
</reference>
<evidence type="ECO:0000256" key="1">
    <source>
        <dbReference type="SAM" id="MobiDB-lite"/>
    </source>
</evidence>
<dbReference type="Proteomes" id="UP000644699">
    <property type="component" value="Unassembled WGS sequence"/>
</dbReference>
<organism evidence="2 3">
    <name type="scientific">Aureimonas endophytica</name>
    <dbReference type="NCBI Taxonomy" id="2027858"/>
    <lineage>
        <taxon>Bacteria</taxon>
        <taxon>Pseudomonadati</taxon>
        <taxon>Pseudomonadota</taxon>
        <taxon>Alphaproteobacteria</taxon>
        <taxon>Hyphomicrobiales</taxon>
        <taxon>Aurantimonadaceae</taxon>
        <taxon>Aureimonas</taxon>
    </lineage>
</organism>
<dbReference type="EMBL" id="BMIQ01000020">
    <property type="protein sequence ID" value="GGE25464.1"/>
    <property type="molecule type" value="Genomic_DNA"/>
</dbReference>
<gene>
    <name evidence="2" type="ORF">GCM10011390_51130</name>
</gene>
<protein>
    <submittedName>
        <fullName evidence="2">Uncharacterized protein</fullName>
    </submittedName>
</protein>
<sequence>MQPNTFISDSQFASLLDALVQAATTLINLPELIDRDALAMALAAGGICPASIRHDLERERRRLAKPNPSRRTTASHKSWERFRASIEQTIRELNSEKPPKPRIRVRAHSRKLFSPHHSEPDFHSE</sequence>
<proteinExistence type="predicted"/>
<feature type="region of interest" description="Disordered" evidence="1">
    <location>
        <begin position="58"/>
        <end position="78"/>
    </location>
</feature>
<accession>A0A917A532</accession>
<dbReference type="AlphaFoldDB" id="A0A917A532"/>
<feature type="compositionally biased region" description="Basic and acidic residues" evidence="1">
    <location>
        <begin position="116"/>
        <end position="125"/>
    </location>
</feature>
<feature type="compositionally biased region" description="Basic residues" evidence="1">
    <location>
        <begin position="100"/>
        <end position="114"/>
    </location>
</feature>
<comment type="caution">
    <text evidence="2">The sequence shown here is derived from an EMBL/GenBank/DDBJ whole genome shotgun (WGS) entry which is preliminary data.</text>
</comment>